<sequence>MSRAVVTGAGGAIGSAICRGLASRGYDIIAVDLDGEGLAALADTSPARITPHRCDVTDPAARTALVTAVGSDCDLLVHVAGVVVTTPFEKVTDAEVDHELGVNLLAPVHLTRALYPALQKSRGHVVAIVSIGGLLPLGESPGYSASKFGLRGFLLALAARTRETGVRVSIVNPGSVDTPMLQHEAAHGGSALNFLSTPLAPQRIADRVSVLVDRPRVETNVPRSDGWMVKTGMLMPGLTLRALPWIARLGGRNRQRYRERHGLEPAVDR</sequence>
<dbReference type="PANTHER" id="PTHR44196:SF1">
    <property type="entry name" value="DEHYDROGENASE_REDUCTASE SDR FAMILY MEMBER 7B"/>
    <property type="match status" value="1"/>
</dbReference>
<dbReference type="SUPFAM" id="SSF51735">
    <property type="entry name" value="NAD(P)-binding Rossmann-fold domains"/>
    <property type="match status" value="1"/>
</dbReference>
<dbReference type="InterPro" id="IPR020904">
    <property type="entry name" value="Sc_DH/Rdtase_CS"/>
</dbReference>
<evidence type="ECO:0000313" key="4">
    <source>
        <dbReference type="EMBL" id="RVW08780.1"/>
    </source>
</evidence>
<dbReference type="Proteomes" id="UP000286208">
    <property type="component" value="Unassembled WGS sequence"/>
</dbReference>
<dbReference type="InterPro" id="IPR036291">
    <property type="entry name" value="NAD(P)-bd_dom_sf"/>
</dbReference>
<evidence type="ECO:0000256" key="2">
    <source>
        <dbReference type="ARBA" id="ARBA00023002"/>
    </source>
</evidence>
<dbReference type="RefSeq" id="WP_127916837.1">
    <property type="nucleotide sequence ID" value="NZ_RKLP01000007.1"/>
</dbReference>
<dbReference type="GO" id="GO:0016020">
    <property type="term" value="C:membrane"/>
    <property type="evidence" value="ECO:0007669"/>
    <property type="project" value="TreeGrafter"/>
</dbReference>
<proteinExistence type="inferred from homology"/>
<keyword evidence="5" id="KW-1185">Reference proteome</keyword>
<dbReference type="PRINTS" id="PR00080">
    <property type="entry name" value="SDRFAMILY"/>
</dbReference>
<dbReference type="OrthoDB" id="9792003at2"/>
<name>A0A3S3AN69_9NOCA</name>
<dbReference type="PRINTS" id="PR00081">
    <property type="entry name" value="GDHRDH"/>
</dbReference>
<evidence type="ECO:0000256" key="1">
    <source>
        <dbReference type="ARBA" id="ARBA00006484"/>
    </source>
</evidence>
<comment type="similarity">
    <text evidence="1 3">Belongs to the short-chain dehydrogenases/reductases (SDR) family.</text>
</comment>
<dbReference type="InterPro" id="IPR002347">
    <property type="entry name" value="SDR_fam"/>
</dbReference>
<dbReference type="PROSITE" id="PS00061">
    <property type="entry name" value="ADH_SHORT"/>
    <property type="match status" value="1"/>
</dbReference>
<dbReference type="AlphaFoldDB" id="A0A3S3AN69"/>
<protein>
    <submittedName>
        <fullName evidence="4">SDR family oxidoreductase</fullName>
    </submittedName>
</protein>
<dbReference type="Gene3D" id="3.40.50.720">
    <property type="entry name" value="NAD(P)-binding Rossmann-like Domain"/>
    <property type="match status" value="1"/>
</dbReference>
<keyword evidence="2" id="KW-0560">Oxidoreductase</keyword>
<dbReference type="CDD" id="cd05233">
    <property type="entry name" value="SDR_c"/>
    <property type="match status" value="1"/>
</dbReference>
<dbReference type="EMBL" id="RKLP01000007">
    <property type="protein sequence ID" value="RVW08780.1"/>
    <property type="molecule type" value="Genomic_DNA"/>
</dbReference>
<dbReference type="PANTHER" id="PTHR44196">
    <property type="entry name" value="DEHYDROGENASE/REDUCTASE SDR FAMILY MEMBER 7B"/>
    <property type="match status" value="1"/>
</dbReference>
<dbReference type="Pfam" id="PF00106">
    <property type="entry name" value="adh_short"/>
    <property type="match status" value="1"/>
</dbReference>
<reference evidence="4 5" key="1">
    <citation type="submission" date="2018-11" db="EMBL/GenBank/DDBJ databases">
        <title>Rhodococcus spongicola sp. nov. and Rhodococcus xishaensis sp. nov. from marine sponges.</title>
        <authorList>
            <person name="Li L."/>
            <person name="Lin H.W."/>
        </authorList>
    </citation>
    <scope>NUCLEOTIDE SEQUENCE [LARGE SCALE GENOMIC DNA]</scope>
    <source>
        <strain evidence="4 5">CCTCC AB2014297</strain>
    </source>
</reference>
<evidence type="ECO:0000256" key="3">
    <source>
        <dbReference type="RuleBase" id="RU000363"/>
    </source>
</evidence>
<comment type="caution">
    <text evidence="4">The sequence shown here is derived from an EMBL/GenBank/DDBJ whole genome shotgun (WGS) entry which is preliminary data.</text>
</comment>
<dbReference type="GO" id="GO:0016491">
    <property type="term" value="F:oxidoreductase activity"/>
    <property type="evidence" value="ECO:0007669"/>
    <property type="project" value="UniProtKB-KW"/>
</dbReference>
<evidence type="ECO:0000313" key="5">
    <source>
        <dbReference type="Proteomes" id="UP000286208"/>
    </source>
</evidence>
<accession>A0A3S3AN69</accession>
<gene>
    <name evidence="4" type="ORF">EGT67_14755</name>
</gene>
<organism evidence="4 5">
    <name type="scientific">Prescottella agglutinans</name>
    <dbReference type="NCBI Taxonomy" id="1644129"/>
    <lineage>
        <taxon>Bacteria</taxon>
        <taxon>Bacillati</taxon>
        <taxon>Actinomycetota</taxon>
        <taxon>Actinomycetes</taxon>
        <taxon>Mycobacteriales</taxon>
        <taxon>Nocardiaceae</taxon>
        <taxon>Prescottella</taxon>
    </lineage>
</organism>